<accession>A0A453SXR0</accession>
<dbReference type="EnsemblPlants" id="AET7Gv21140300.1">
    <property type="protein sequence ID" value="AET7Gv21140300.1"/>
    <property type="gene ID" value="AET7Gv21140300"/>
</dbReference>
<reference evidence="2" key="4">
    <citation type="submission" date="2019-03" db="UniProtKB">
        <authorList>
            <consortium name="EnsemblPlants"/>
        </authorList>
    </citation>
    <scope>IDENTIFICATION</scope>
</reference>
<reference evidence="2" key="3">
    <citation type="journal article" date="2017" name="Nature">
        <title>Genome sequence of the progenitor of the wheat D genome Aegilops tauschii.</title>
        <authorList>
            <person name="Luo M.C."/>
            <person name="Gu Y.Q."/>
            <person name="Puiu D."/>
            <person name="Wang H."/>
            <person name="Twardziok S.O."/>
            <person name="Deal K.R."/>
            <person name="Huo N."/>
            <person name="Zhu T."/>
            <person name="Wang L."/>
            <person name="Wang Y."/>
            <person name="McGuire P.E."/>
            <person name="Liu S."/>
            <person name="Long H."/>
            <person name="Ramasamy R.K."/>
            <person name="Rodriguez J.C."/>
            <person name="Van S.L."/>
            <person name="Yuan L."/>
            <person name="Wang Z."/>
            <person name="Xia Z."/>
            <person name="Xiao L."/>
            <person name="Anderson O.D."/>
            <person name="Ouyang S."/>
            <person name="Liang Y."/>
            <person name="Zimin A.V."/>
            <person name="Pertea G."/>
            <person name="Qi P."/>
            <person name="Bennetzen J.L."/>
            <person name="Dai X."/>
            <person name="Dawson M.W."/>
            <person name="Muller H.G."/>
            <person name="Kugler K."/>
            <person name="Rivarola-Duarte L."/>
            <person name="Spannagl M."/>
            <person name="Mayer K.F.X."/>
            <person name="Lu F.H."/>
            <person name="Bevan M.W."/>
            <person name="Leroy P."/>
            <person name="Li P."/>
            <person name="You F.M."/>
            <person name="Sun Q."/>
            <person name="Liu Z."/>
            <person name="Lyons E."/>
            <person name="Wicker T."/>
            <person name="Salzberg S.L."/>
            <person name="Devos K.M."/>
            <person name="Dvorak J."/>
        </authorList>
    </citation>
    <scope>NUCLEOTIDE SEQUENCE [LARGE SCALE GENOMIC DNA]</scope>
    <source>
        <strain evidence="2">cv. AL8/78</strain>
    </source>
</reference>
<evidence type="ECO:0000313" key="3">
    <source>
        <dbReference type="Proteomes" id="UP000015105"/>
    </source>
</evidence>
<keyword evidence="3" id="KW-1185">Reference proteome</keyword>
<dbReference type="Gramene" id="AET7Gv21140300.1">
    <property type="protein sequence ID" value="AET7Gv21140300.1"/>
    <property type="gene ID" value="AET7Gv21140300"/>
</dbReference>
<evidence type="ECO:0000313" key="2">
    <source>
        <dbReference type="EnsemblPlants" id="AET7Gv21140300.1"/>
    </source>
</evidence>
<evidence type="ECO:0000256" key="1">
    <source>
        <dbReference type="SAM" id="MobiDB-lite"/>
    </source>
</evidence>
<feature type="compositionally biased region" description="Polar residues" evidence="1">
    <location>
        <begin position="88"/>
        <end position="101"/>
    </location>
</feature>
<reference evidence="3" key="1">
    <citation type="journal article" date="2014" name="Science">
        <title>Ancient hybridizations among the ancestral genomes of bread wheat.</title>
        <authorList>
            <consortium name="International Wheat Genome Sequencing Consortium,"/>
            <person name="Marcussen T."/>
            <person name="Sandve S.R."/>
            <person name="Heier L."/>
            <person name="Spannagl M."/>
            <person name="Pfeifer M."/>
            <person name="Jakobsen K.S."/>
            <person name="Wulff B.B."/>
            <person name="Steuernagel B."/>
            <person name="Mayer K.F."/>
            <person name="Olsen O.A."/>
        </authorList>
    </citation>
    <scope>NUCLEOTIDE SEQUENCE [LARGE SCALE GENOMIC DNA]</scope>
    <source>
        <strain evidence="3">cv. AL8/78</strain>
    </source>
</reference>
<proteinExistence type="predicted"/>
<organism evidence="2 3">
    <name type="scientific">Aegilops tauschii subsp. strangulata</name>
    <name type="common">Goatgrass</name>
    <dbReference type="NCBI Taxonomy" id="200361"/>
    <lineage>
        <taxon>Eukaryota</taxon>
        <taxon>Viridiplantae</taxon>
        <taxon>Streptophyta</taxon>
        <taxon>Embryophyta</taxon>
        <taxon>Tracheophyta</taxon>
        <taxon>Spermatophyta</taxon>
        <taxon>Magnoliopsida</taxon>
        <taxon>Liliopsida</taxon>
        <taxon>Poales</taxon>
        <taxon>Poaceae</taxon>
        <taxon>BOP clade</taxon>
        <taxon>Pooideae</taxon>
        <taxon>Triticodae</taxon>
        <taxon>Triticeae</taxon>
        <taxon>Triticinae</taxon>
        <taxon>Aegilops</taxon>
    </lineage>
</organism>
<dbReference type="AlphaFoldDB" id="A0A453SXR0"/>
<reference evidence="2" key="5">
    <citation type="journal article" date="2021" name="G3 (Bethesda)">
        <title>Aegilops tauschii genome assembly Aet v5.0 features greater sequence contiguity and improved annotation.</title>
        <authorList>
            <person name="Wang L."/>
            <person name="Zhu T."/>
            <person name="Rodriguez J.C."/>
            <person name="Deal K.R."/>
            <person name="Dubcovsky J."/>
            <person name="McGuire P.E."/>
            <person name="Lux T."/>
            <person name="Spannagl M."/>
            <person name="Mayer K.F.X."/>
            <person name="Baldrich P."/>
            <person name="Meyers B.C."/>
            <person name="Huo N."/>
            <person name="Gu Y.Q."/>
            <person name="Zhou H."/>
            <person name="Devos K.M."/>
            <person name="Bennetzen J.L."/>
            <person name="Unver T."/>
            <person name="Budak H."/>
            <person name="Gulick P.J."/>
            <person name="Galiba G."/>
            <person name="Kalapos B."/>
            <person name="Nelson D.R."/>
            <person name="Li P."/>
            <person name="You F.M."/>
            <person name="Luo M.C."/>
            <person name="Dvorak J."/>
        </authorList>
    </citation>
    <scope>NUCLEOTIDE SEQUENCE [LARGE SCALE GENOMIC DNA]</scope>
    <source>
        <strain evidence="2">cv. AL8/78</strain>
    </source>
</reference>
<reference evidence="3" key="2">
    <citation type="journal article" date="2017" name="Nat. Plants">
        <title>The Aegilops tauschii genome reveals multiple impacts of transposons.</title>
        <authorList>
            <person name="Zhao G."/>
            <person name="Zou C."/>
            <person name="Li K."/>
            <person name="Wang K."/>
            <person name="Li T."/>
            <person name="Gao L."/>
            <person name="Zhang X."/>
            <person name="Wang H."/>
            <person name="Yang Z."/>
            <person name="Liu X."/>
            <person name="Jiang W."/>
            <person name="Mao L."/>
            <person name="Kong X."/>
            <person name="Jiao Y."/>
            <person name="Jia J."/>
        </authorList>
    </citation>
    <scope>NUCLEOTIDE SEQUENCE [LARGE SCALE GENOMIC DNA]</scope>
    <source>
        <strain evidence="3">cv. AL8/78</strain>
    </source>
</reference>
<protein>
    <submittedName>
        <fullName evidence="2">Uncharacterized protein</fullName>
    </submittedName>
</protein>
<name>A0A453SXR0_AEGTS</name>
<dbReference type="Proteomes" id="UP000015105">
    <property type="component" value="Chromosome 7D"/>
</dbReference>
<sequence>QAATSSDLTHTSFRSTDLGFRDLMAENKGAAAAVPEKEAPASSYFKKTVELAKDQYRQLKAPAKEHWASMKSKVSSMLSEPFFGGSKADSSSNTPPSVESQ</sequence>
<feature type="region of interest" description="Disordered" evidence="1">
    <location>
        <begin position="82"/>
        <end position="101"/>
    </location>
</feature>